<reference evidence="6 7" key="1">
    <citation type="journal article" date="2007" name="Nature">
        <title>Genome of the marsupial Monodelphis domestica reveals innovation in non-coding sequences.</title>
        <authorList>
            <person name="Mikkelsen T.S."/>
            <person name="Wakefield M.J."/>
            <person name="Aken B."/>
            <person name="Amemiya C.T."/>
            <person name="Chang J.L."/>
            <person name="Duke S."/>
            <person name="Garber M."/>
            <person name="Gentles A.J."/>
            <person name="Goodstadt L."/>
            <person name="Heger A."/>
            <person name="Jurka J."/>
            <person name="Kamal M."/>
            <person name="Mauceli E."/>
            <person name="Searle S.M."/>
            <person name="Sharpe T."/>
            <person name="Baker M.L."/>
            <person name="Batzer M.A."/>
            <person name="Benos P.V."/>
            <person name="Belov K."/>
            <person name="Clamp M."/>
            <person name="Cook A."/>
            <person name="Cuff J."/>
            <person name="Das R."/>
            <person name="Davidow L."/>
            <person name="Deakin J.E."/>
            <person name="Fazzari M.J."/>
            <person name="Glass J.L."/>
            <person name="Grabherr M."/>
            <person name="Greally J.M."/>
            <person name="Gu W."/>
            <person name="Hore T.A."/>
            <person name="Huttley G.A."/>
            <person name="Kleber M."/>
            <person name="Jirtle R.L."/>
            <person name="Koina E."/>
            <person name="Lee J.T."/>
            <person name="Mahony S."/>
            <person name="Marra M.A."/>
            <person name="Miller R.D."/>
            <person name="Nicholls R.D."/>
            <person name="Oda M."/>
            <person name="Papenfuss A.T."/>
            <person name="Parra Z.E."/>
            <person name="Pollock D.D."/>
            <person name="Ray D.A."/>
            <person name="Schein J.E."/>
            <person name="Speed T.P."/>
            <person name="Thompson K."/>
            <person name="VandeBerg J.L."/>
            <person name="Wade C.M."/>
            <person name="Walker J.A."/>
            <person name="Waters P.D."/>
            <person name="Webber C."/>
            <person name="Weidman J.R."/>
            <person name="Xie X."/>
            <person name="Zody M.C."/>
            <person name="Baldwin J."/>
            <person name="Abdouelleil A."/>
            <person name="Abdulkadir J."/>
            <person name="Abebe A."/>
            <person name="Abera B."/>
            <person name="Abreu J."/>
            <person name="Acer S.C."/>
            <person name="Aftuck L."/>
            <person name="Alexander A."/>
            <person name="An P."/>
            <person name="Anderson E."/>
            <person name="Anderson S."/>
            <person name="Arachi H."/>
            <person name="Azer M."/>
            <person name="Bachantsang P."/>
            <person name="Barry A."/>
            <person name="Bayul T."/>
            <person name="Berlin A."/>
            <person name="Bessette D."/>
            <person name="Bloom T."/>
            <person name="Bloom T."/>
            <person name="Boguslavskiy L."/>
            <person name="Bonnet C."/>
            <person name="Boukhgalter B."/>
            <person name="Bourzgui I."/>
            <person name="Brown A."/>
            <person name="Cahill P."/>
            <person name="Channer S."/>
            <person name="Cheshatsang Y."/>
            <person name="Chuda L."/>
            <person name="Citroen M."/>
            <person name="Collymore A."/>
            <person name="Cooke P."/>
            <person name="Costello M."/>
            <person name="D'Aco K."/>
            <person name="Daza R."/>
            <person name="De Haan G."/>
            <person name="DeGray S."/>
            <person name="DeMaso C."/>
            <person name="Dhargay N."/>
            <person name="Dooley K."/>
            <person name="Dooley E."/>
            <person name="Doricent M."/>
            <person name="Dorje P."/>
            <person name="Dorjee K."/>
            <person name="Dupes A."/>
            <person name="Elong R."/>
            <person name="Falk J."/>
            <person name="Farina A."/>
            <person name="Faro S."/>
            <person name="Ferguson D."/>
            <person name="Fisher S."/>
            <person name="Foley C.D."/>
            <person name="Franke A."/>
            <person name="Friedrich D."/>
            <person name="Gadbois L."/>
            <person name="Gearin G."/>
            <person name="Gearin C.R."/>
            <person name="Giannoukos G."/>
            <person name="Goode T."/>
            <person name="Graham J."/>
            <person name="Grandbois E."/>
            <person name="Grewal S."/>
            <person name="Gyaltsen K."/>
            <person name="Hafez N."/>
            <person name="Hagos B."/>
            <person name="Hall J."/>
            <person name="Henson C."/>
            <person name="Hollinger A."/>
            <person name="Honan T."/>
            <person name="Huard M.D."/>
            <person name="Hughes L."/>
            <person name="Hurhula B."/>
            <person name="Husby M.E."/>
            <person name="Kamat A."/>
            <person name="Kanga B."/>
            <person name="Kashin S."/>
            <person name="Khazanovich D."/>
            <person name="Kisner P."/>
            <person name="Lance K."/>
            <person name="Lara M."/>
            <person name="Lee W."/>
            <person name="Lennon N."/>
            <person name="Letendre F."/>
            <person name="LeVine R."/>
            <person name="Lipovsky A."/>
            <person name="Liu X."/>
            <person name="Liu J."/>
            <person name="Liu S."/>
            <person name="Lokyitsang T."/>
            <person name="Lokyitsang Y."/>
            <person name="Lubonja R."/>
            <person name="Lui A."/>
            <person name="MacDonald P."/>
            <person name="Magnisalis V."/>
            <person name="Maru K."/>
            <person name="Matthews C."/>
            <person name="McCusker W."/>
            <person name="McDonough S."/>
            <person name="Mehta T."/>
            <person name="Meldrim J."/>
            <person name="Meneus L."/>
            <person name="Mihai O."/>
            <person name="Mihalev A."/>
            <person name="Mihova T."/>
            <person name="Mittelman R."/>
            <person name="Mlenga V."/>
            <person name="Montmayeur A."/>
            <person name="Mulrain L."/>
            <person name="Navidi A."/>
            <person name="Naylor J."/>
            <person name="Negash T."/>
            <person name="Nguyen T."/>
            <person name="Nguyen N."/>
            <person name="Nicol R."/>
            <person name="Norbu C."/>
            <person name="Norbu N."/>
            <person name="Novod N."/>
            <person name="O'Neill B."/>
            <person name="Osman S."/>
            <person name="Markiewicz E."/>
            <person name="Oyono O.L."/>
            <person name="Patti C."/>
            <person name="Phunkhang P."/>
            <person name="Pierre F."/>
            <person name="Priest M."/>
            <person name="Raghuraman S."/>
            <person name="Rege F."/>
            <person name="Reyes R."/>
            <person name="Rise C."/>
            <person name="Rogov P."/>
            <person name="Ross K."/>
            <person name="Ryan E."/>
            <person name="Settipalli S."/>
            <person name="Shea T."/>
            <person name="Sherpa N."/>
            <person name="Shi L."/>
            <person name="Shih D."/>
            <person name="Sparrow T."/>
            <person name="Spaulding J."/>
            <person name="Stalker J."/>
            <person name="Stange-Thomann N."/>
            <person name="Stavropoulos S."/>
            <person name="Stone C."/>
            <person name="Strader C."/>
            <person name="Tesfaye S."/>
            <person name="Thomson T."/>
            <person name="Thoulutsang Y."/>
            <person name="Thoulutsang D."/>
            <person name="Topham K."/>
            <person name="Topping I."/>
            <person name="Tsamla T."/>
            <person name="Vassiliev H."/>
            <person name="Vo A."/>
            <person name="Wangchuk T."/>
            <person name="Wangdi T."/>
            <person name="Weiand M."/>
            <person name="Wilkinson J."/>
            <person name="Wilson A."/>
            <person name="Yadav S."/>
            <person name="Young G."/>
            <person name="Yu Q."/>
            <person name="Zembek L."/>
            <person name="Zhong D."/>
            <person name="Zimmer A."/>
            <person name="Zwirko Z."/>
            <person name="Jaffe D.B."/>
            <person name="Alvarez P."/>
            <person name="Brockman W."/>
            <person name="Butler J."/>
            <person name="Chin C."/>
            <person name="Gnerre S."/>
            <person name="MacCallum I."/>
            <person name="Graves J.A."/>
            <person name="Ponting C.P."/>
            <person name="Breen M."/>
            <person name="Samollow P.B."/>
            <person name="Lander E.S."/>
            <person name="Lindblad-Toh K."/>
        </authorList>
    </citation>
    <scope>NUCLEOTIDE SEQUENCE [LARGE SCALE GENOMIC DNA]</scope>
</reference>
<proteinExistence type="inferred from homology"/>
<dbReference type="Ensembl" id="ENSMODT00000020999.3">
    <property type="protein sequence ID" value="ENSMODP00000020634.3"/>
    <property type="gene ID" value="ENSMODG00000016526.3"/>
</dbReference>
<accession>F7EPL9</accession>
<dbReference type="InterPro" id="IPR025483">
    <property type="entry name" value="Lipase_euk"/>
</dbReference>
<feature type="domain" description="Partial AB-hydrolase lipase" evidence="5">
    <location>
        <begin position="35"/>
        <end position="110"/>
    </location>
</feature>
<dbReference type="InterPro" id="IPR029058">
    <property type="entry name" value="AB_hydrolase_fold"/>
</dbReference>
<protein>
    <recommendedName>
        <fullName evidence="2">Lipase</fullName>
    </recommendedName>
</protein>
<dbReference type="SUPFAM" id="SSF53474">
    <property type="entry name" value="alpha/beta-Hydrolases"/>
    <property type="match status" value="1"/>
</dbReference>
<dbReference type="HOGENOM" id="CLU_010974_0_0_1"/>
<evidence type="ECO:0000256" key="2">
    <source>
        <dbReference type="PIRNR" id="PIRNR000862"/>
    </source>
</evidence>
<dbReference type="GO" id="GO:0016042">
    <property type="term" value="P:lipid catabolic process"/>
    <property type="evidence" value="ECO:0007669"/>
    <property type="project" value="UniProtKB-KW"/>
</dbReference>
<keyword evidence="2" id="KW-0378">Hydrolase</keyword>
<feature type="active site" description="Charge relay system" evidence="3">
    <location>
        <position position="357"/>
    </location>
</feature>
<dbReference type="GO" id="GO:0004806">
    <property type="term" value="F:triacylglycerol lipase activity"/>
    <property type="evidence" value="ECO:0000318"/>
    <property type="project" value="GO_Central"/>
</dbReference>
<dbReference type="Gene3D" id="3.40.50.1820">
    <property type="entry name" value="alpha/beta hydrolase"/>
    <property type="match status" value="1"/>
</dbReference>
<evidence type="ECO:0000259" key="5">
    <source>
        <dbReference type="Pfam" id="PF04083"/>
    </source>
</evidence>
<keyword evidence="2" id="KW-0443">Lipid metabolism</keyword>
<keyword evidence="7" id="KW-1185">Reference proteome</keyword>
<dbReference type="InterPro" id="IPR006693">
    <property type="entry name" value="AB_hydrolase_lipase"/>
</dbReference>
<feature type="signal peptide" evidence="4">
    <location>
        <begin position="1"/>
        <end position="19"/>
    </location>
</feature>
<dbReference type="InParanoid" id="F7EPL9"/>
<dbReference type="STRING" id="13616.ENSMODP00000020634"/>
<evidence type="ECO:0000256" key="4">
    <source>
        <dbReference type="SAM" id="SignalP"/>
    </source>
</evidence>
<dbReference type="OMA" id="AYDWGIL"/>
<name>F7EPL9_MONDO</name>
<feature type="active site" description="Nucleophile" evidence="3">
    <location>
        <position position="185"/>
    </location>
</feature>
<reference evidence="6" key="2">
    <citation type="submission" date="2025-08" db="UniProtKB">
        <authorList>
            <consortium name="Ensembl"/>
        </authorList>
    </citation>
    <scope>IDENTIFICATION</scope>
</reference>
<reference evidence="6" key="3">
    <citation type="submission" date="2025-09" db="UniProtKB">
        <authorList>
            <consortium name="Ensembl"/>
        </authorList>
    </citation>
    <scope>IDENTIFICATION</scope>
</reference>
<dbReference type="AlphaFoldDB" id="F7EPL9"/>
<evidence type="ECO:0000256" key="1">
    <source>
        <dbReference type="ARBA" id="ARBA00010701"/>
    </source>
</evidence>
<evidence type="ECO:0000256" key="3">
    <source>
        <dbReference type="PIRSR" id="PIRSR000862-1"/>
    </source>
</evidence>
<dbReference type="GeneTree" id="ENSGT00940000160031"/>
<dbReference type="FunFam" id="3.40.50.1820:FF:000012">
    <property type="entry name" value="Lipase"/>
    <property type="match status" value="1"/>
</dbReference>
<dbReference type="Proteomes" id="UP000002280">
    <property type="component" value="Chromosome 1"/>
</dbReference>
<comment type="similarity">
    <text evidence="1 2">Belongs to the AB hydrolase superfamily. Lipase family.</text>
</comment>
<dbReference type="eggNOG" id="KOG2624">
    <property type="taxonomic scope" value="Eukaryota"/>
</dbReference>
<sequence length="417" mass="47580">MWWPFATACFLHAIGNVHCLFPEVRSDNPETGMNVSQMISYWGYPSKEYEVTTEDGYILAMNRIPHGRTDGHHSEILLLKVLCVSFSLRRPVVFLQHGFLMSASCWIANLPNNSLGFLLADAGYDVWLGNSRGNVWSRKHVHLSPHSKQFWEFSYDEMAKYDLPAILDLINKETRQKKVYYVGHSQGTTIGFVAMSTNPKVSERIKINFSIAPISILNHLHGPFLALAHLPKTLFKIIFGEKEFFPNGYVTRFIGHQLCNREFFSTICDNFLLVMAGFNTINFNKSRIDVYLSQNPAGSSVQDIQHFLQVQISNLGFAAYDWGSLALNMKHYNQSSPPLYDTSKVEVPTAVWFGEKDPLSHPKDVEVLLSKVPNVIHRKFVPSYNHLDFLWGMDSYAQVFSEIIAILDHHLENSKKT</sequence>
<keyword evidence="4" id="KW-0732">Signal</keyword>
<keyword evidence="2" id="KW-0442">Lipid degradation</keyword>
<organism evidence="6 7">
    <name type="scientific">Monodelphis domestica</name>
    <name type="common">Gray short-tailed opossum</name>
    <dbReference type="NCBI Taxonomy" id="13616"/>
    <lineage>
        <taxon>Eukaryota</taxon>
        <taxon>Metazoa</taxon>
        <taxon>Chordata</taxon>
        <taxon>Craniata</taxon>
        <taxon>Vertebrata</taxon>
        <taxon>Euteleostomi</taxon>
        <taxon>Mammalia</taxon>
        <taxon>Metatheria</taxon>
        <taxon>Didelphimorphia</taxon>
        <taxon>Didelphidae</taxon>
        <taxon>Monodelphis</taxon>
    </lineage>
</organism>
<evidence type="ECO:0000313" key="6">
    <source>
        <dbReference type="Ensembl" id="ENSMODP00000020634.3"/>
    </source>
</evidence>
<dbReference type="PANTHER" id="PTHR11005">
    <property type="entry name" value="LYSOSOMAL ACID LIPASE-RELATED"/>
    <property type="match status" value="1"/>
</dbReference>
<evidence type="ECO:0000313" key="7">
    <source>
        <dbReference type="Proteomes" id="UP000002280"/>
    </source>
</evidence>
<dbReference type="GO" id="GO:0006629">
    <property type="term" value="P:lipid metabolic process"/>
    <property type="evidence" value="ECO:0000318"/>
    <property type="project" value="GO_Central"/>
</dbReference>
<dbReference type="PIRSF" id="PIRSF000862">
    <property type="entry name" value="Steryl_ester_lip"/>
    <property type="match status" value="1"/>
</dbReference>
<feature type="active site" description="Charge relay system" evidence="3">
    <location>
        <position position="386"/>
    </location>
</feature>
<dbReference type="Pfam" id="PF04083">
    <property type="entry name" value="Abhydro_lipase"/>
    <property type="match status" value="1"/>
</dbReference>
<feature type="chain" id="PRO_5023894080" description="Lipase" evidence="4">
    <location>
        <begin position="20"/>
        <end position="417"/>
    </location>
</feature>